<keyword evidence="2" id="KW-1185">Reference proteome</keyword>
<dbReference type="EMBL" id="CM023472">
    <property type="protein sequence ID" value="KAH7959241.1"/>
    <property type="molecule type" value="Genomic_DNA"/>
</dbReference>
<reference evidence="1" key="1">
    <citation type="submission" date="2020-05" db="EMBL/GenBank/DDBJ databases">
        <title>Large-scale comparative analyses of tick genomes elucidate their genetic diversity and vector capacities.</title>
        <authorList>
            <person name="Jia N."/>
            <person name="Wang J."/>
            <person name="Shi W."/>
            <person name="Du L."/>
            <person name="Sun Y."/>
            <person name="Zhan W."/>
            <person name="Jiang J."/>
            <person name="Wang Q."/>
            <person name="Zhang B."/>
            <person name="Ji P."/>
            <person name="Sakyi L.B."/>
            <person name="Cui X."/>
            <person name="Yuan T."/>
            <person name="Jiang B."/>
            <person name="Yang W."/>
            <person name="Lam T.T.-Y."/>
            <person name="Chang Q."/>
            <person name="Ding S."/>
            <person name="Wang X."/>
            <person name="Zhu J."/>
            <person name="Ruan X."/>
            <person name="Zhao L."/>
            <person name="Wei J."/>
            <person name="Que T."/>
            <person name="Du C."/>
            <person name="Cheng J."/>
            <person name="Dai P."/>
            <person name="Han X."/>
            <person name="Huang E."/>
            <person name="Gao Y."/>
            <person name="Liu J."/>
            <person name="Shao H."/>
            <person name="Ye R."/>
            <person name="Li L."/>
            <person name="Wei W."/>
            <person name="Wang X."/>
            <person name="Wang C."/>
            <person name="Yang T."/>
            <person name="Huo Q."/>
            <person name="Li W."/>
            <person name="Guo W."/>
            <person name="Chen H."/>
            <person name="Zhou L."/>
            <person name="Ni X."/>
            <person name="Tian J."/>
            <person name="Zhou Y."/>
            <person name="Sheng Y."/>
            <person name="Liu T."/>
            <person name="Pan Y."/>
            <person name="Xia L."/>
            <person name="Li J."/>
            <person name="Zhao F."/>
            <person name="Cao W."/>
        </authorList>
    </citation>
    <scope>NUCLEOTIDE SEQUENCE</scope>
    <source>
        <strain evidence="1">Dsil-2018</strain>
    </source>
</reference>
<organism evidence="1 2">
    <name type="scientific">Dermacentor silvarum</name>
    <name type="common">Tick</name>
    <dbReference type="NCBI Taxonomy" id="543639"/>
    <lineage>
        <taxon>Eukaryota</taxon>
        <taxon>Metazoa</taxon>
        <taxon>Ecdysozoa</taxon>
        <taxon>Arthropoda</taxon>
        <taxon>Chelicerata</taxon>
        <taxon>Arachnida</taxon>
        <taxon>Acari</taxon>
        <taxon>Parasitiformes</taxon>
        <taxon>Ixodida</taxon>
        <taxon>Ixodoidea</taxon>
        <taxon>Ixodidae</taxon>
        <taxon>Rhipicephalinae</taxon>
        <taxon>Dermacentor</taxon>
    </lineage>
</organism>
<proteinExistence type="predicted"/>
<gene>
    <name evidence="1" type="ORF">HPB49_009624</name>
</gene>
<evidence type="ECO:0000313" key="2">
    <source>
        <dbReference type="Proteomes" id="UP000821865"/>
    </source>
</evidence>
<sequence>MQKISIGATIYHIASYGISPENSCKRVIYNIDPGTTPEMLLKRIEPPGYEALTCRRLGNTTTMVITFLGKRVPYYIEFSGLLLRCYLYKRTVPHCRTCNETGNRENATLKAEITNVLAEFVAHKDELLEINCTTPTQNTSTRPPEKRKREEQPAQTVTSSPTLHQAITQPTTPQGVIPVQYATPQKVEEIVAKAIHSLHISLQATMQ</sequence>
<comment type="caution">
    <text evidence="1">The sequence shown here is derived from an EMBL/GenBank/DDBJ whole genome shotgun (WGS) entry which is preliminary data.</text>
</comment>
<name>A0ACB8D4G5_DERSI</name>
<protein>
    <submittedName>
        <fullName evidence="1">Uncharacterized protein</fullName>
    </submittedName>
</protein>
<evidence type="ECO:0000313" key="1">
    <source>
        <dbReference type="EMBL" id="KAH7959241.1"/>
    </source>
</evidence>
<accession>A0ACB8D4G5</accession>
<dbReference type="Proteomes" id="UP000821865">
    <property type="component" value="Chromosome 3"/>
</dbReference>